<sequence length="190" mass="21455">MNISSMRKPVLLITLLSVVSVVWSADPNTCGKLIRCAIRKCFSTAKTNESTNSSSGIEIFNNMINQFNFICIATKCRDPCTACEQCNYALEQFSKILRGLKTDMKCPKMETCLLKCLHENGFQFGACARERCNPHCFDDECSYCTYLARRIFLKICRENNIPTLSNVNFNGKCIDLVNNVLKEVASSRKT</sequence>
<dbReference type="Proteomes" id="UP000024404">
    <property type="component" value="Unassembled WGS sequence"/>
</dbReference>
<evidence type="ECO:0000313" key="2">
    <source>
        <dbReference type="EnsemblMetazoa" id="OVOC10982.1"/>
    </source>
</evidence>
<dbReference type="AlphaFoldDB" id="A0A8R1XNW7"/>
<proteinExistence type="predicted"/>
<protein>
    <submittedName>
        <fullName evidence="2">Uncharacterized protein</fullName>
    </submittedName>
</protein>
<dbReference type="OMA" id="YALEQMS"/>
<accession>A0A8R1XNW7</accession>
<dbReference type="PANTHER" id="PTHR38612">
    <property type="entry name" value="PROTEIN DCT-5-RELATED"/>
    <property type="match status" value="1"/>
</dbReference>
<organism evidence="2 3">
    <name type="scientific">Onchocerca volvulus</name>
    <dbReference type="NCBI Taxonomy" id="6282"/>
    <lineage>
        <taxon>Eukaryota</taxon>
        <taxon>Metazoa</taxon>
        <taxon>Ecdysozoa</taxon>
        <taxon>Nematoda</taxon>
        <taxon>Chromadorea</taxon>
        <taxon>Rhabditida</taxon>
        <taxon>Spirurina</taxon>
        <taxon>Spiruromorpha</taxon>
        <taxon>Filarioidea</taxon>
        <taxon>Onchocercidae</taxon>
        <taxon>Onchocerca</taxon>
    </lineage>
</organism>
<dbReference type="InterPro" id="IPR035161">
    <property type="entry name" value="DUF5332"/>
</dbReference>
<feature type="chain" id="PRO_5035845446" evidence="1">
    <location>
        <begin position="25"/>
        <end position="190"/>
    </location>
</feature>
<name>A0A8R1XNW7_ONCVO</name>
<dbReference type="PANTHER" id="PTHR38612:SF2">
    <property type="entry name" value="PROTEIN DCT-5"/>
    <property type="match status" value="1"/>
</dbReference>
<reference evidence="2" key="2">
    <citation type="submission" date="2022-06" db="UniProtKB">
        <authorList>
            <consortium name="EnsemblMetazoa"/>
        </authorList>
    </citation>
    <scope>IDENTIFICATION</scope>
</reference>
<dbReference type="EnsemblMetazoa" id="OVOC10982.1">
    <property type="protein sequence ID" value="OVOC10982.1"/>
    <property type="gene ID" value="WBGene00247791"/>
</dbReference>
<evidence type="ECO:0000313" key="3">
    <source>
        <dbReference type="Proteomes" id="UP000024404"/>
    </source>
</evidence>
<keyword evidence="3" id="KW-1185">Reference proteome</keyword>
<keyword evidence="1" id="KW-0732">Signal</keyword>
<reference evidence="3" key="1">
    <citation type="submission" date="2013-10" db="EMBL/GenBank/DDBJ databases">
        <title>Genome sequencing of Onchocerca volvulus.</title>
        <authorList>
            <person name="Cotton J."/>
            <person name="Tsai J."/>
            <person name="Stanley E."/>
            <person name="Tracey A."/>
            <person name="Holroyd N."/>
            <person name="Lustigman S."/>
            <person name="Berriman M."/>
        </authorList>
    </citation>
    <scope>NUCLEOTIDE SEQUENCE</scope>
</reference>
<dbReference type="EMBL" id="CMVM020000346">
    <property type="status" value="NOT_ANNOTATED_CDS"/>
    <property type="molecule type" value="Genomic_DNA"/>
</dbReference>
<dbReference type="Pfam" id="PF17266">
    <property type="entry name" value="DUF5332"/>
    <property type="match status" value="1"/>
</dbReference>
<evidence type="ECO:0000256" key="1">
    <source>
        <dbReference type="SAM" id="SignalP"/>
    </source>
</evidence>
<feature type="signal peptide" evidence="1">
    <location>
        <begin position="1"/>
        <end position="24"/>
    </location>
</feature>